<feature type="domain" description="Peptidase A1" evidence="5">
    <location>
        <begin position="85"/>
        <end position="412"/>
    </location>
</feature>
<gene>
    <name evidence="6" type="ORF">HHI36_001939</name>
</gene>
<keyword evidence="3" id="KW-1015">Disulfide bond</keyword>
<dbReference type="PRINTS" id="PR00792">
    <property type="entry name" value="PEPSIN"/>
</dbReference>
<feature type="disulfide bond" evidence="3">
    <location>
        <begin position="116"/>
        <end position="124"/>
    </location>
</feature>
<evidence type="ECO:0000256" key="3">
    <source>
        <dbReference type="PIRSR" id="PIRSR601461-2"/>
    </source>
</evidence>
<dbReference type="FunFam" id="2.40.70.10:FF:000008">
    <property type="entry name" value="Cathepsin D"/>
    <property type="match status" value="1"/>
</dbReference>
<dbReference type="EMBL" id="JABFTP020000185">
    <property type="protein sequence ID" value="KAL3287468.1"/>
    <property type="molecule type" value="Genomic_DNA"/>
</dbReference>
<protein>
    <recommendedName>
        <fullName evidence="5">Peptidase A1 domain-containing protein</fullName>
    </recommendedName>
</protein>
<evidence type="ECO:0000313" key="6">
    <source>
        <dbReference type="EMBL" id="KAL3287468.1"/>
    </source>
</evidence>
<dbReference type="SUPFAM" id="SSF50630">
    <property type="entry name" value="Acid proteases"/>
    <property type="match status" value="1"/>
</dbReference>
<dbReference type="InterPro" id="IPR033121">
    <property type="entry name" value="PEPTIDASE_A1"/>
</dbReference>
<sequence length="415" mass="47654">MALMDFVFCSIIIAISLKCSEAEVNFVEHNHTMRIPLHRQRTPLDQHINSPLHKYGLMDWMLEKPKPNNRTNDSILLYRYLDHEFYGKIVIGHPGQTLNVAFDTTWTYSWVLSSECSDIETIGCYFHNKYDHTKSSEFKPDGRKFSIKEGPYNLTGYFSYDNISIAHSNVTNYDFIEMTYVPYTFIFNKADGVMGLGKKADLYDPFFYTLLNQKRIKDPVFSIYLNRNHQSDKGGNILLGFVDKKHIKVEVIDGKKVYDEIKYMPTDPLSYWQFDMDEIVMVHNPKKNDTFCANGCKAVIDTSTSTIIGPADEVTKIHKLIGASKTFLNRYTVPCDKVDQLPKLNFVIGGKNFILTGRSYITKFTWRAISVCVSTFQGAETPSEKNKWFLGGSFLTEVYTIYDVSEKKIGLVRAA</sequence>
<feature type="signal peptide" evidence="4">
    <location>
        <begin position="1"/>
        <end position="22"/>
    </location>
</feature>
<dbReference type="InterPro" id="IPR021109">
    <property type="entry name" value="Peptidase_aspartic_dom_sf"/>
</dbReference>
<evidence type="ECO:0000256" key="2">
    <source>
        <dbReference type="PIRSR" id="PIRSR601461-1"/>
    </source>
</evidence>
<evidence type="ECO:0000259" key="5">
    <source>
        <dbReference type="PROSITE" id="PS51767"/>
    </source>
</evidence>
<dbReference type="Proteomes" id="UP001516400">
    <property type="component" value="Unassembled WGS sequence"/>
</dbReference>
<keyword evidence="7" id="KW-1185">Reference proteome</keyword>
<comment type="similarity">
    <text evidence="1">Belongs to the peptidase A1 family.</text>
</comment>
<feature type="disulfide bond" evidence="3">
    <location>
        <begin position="335"/>
        <end position="372"/>
    </location>
</feature>
<accession>A0ABD2P9R4</accession>
<dbReference type="FunFam" id="2.40.70.10:FF:000044">
    <property type="entry name" value="Lysosomal aspartic protease"/>
    <property type="match status" value="1"/>
</dbReference>
<feature type="active site" evidence="2">
    <location>
        <position position="103"/>
    </location>
</feature>
<dbReference type="Gene3D" id="2.40.70.10">
    <property type="entry name" value="Acid Proteases"/>
    <property type="match status" value="2"/>
</dbReference>
<dbReference type="PANTHER" id="PTHR47966">
    <property type="entry name" value="BETA-SITE APP-CLEAVING ENZYME, ISOFORM A-RELATED"/>
    <property type="match status" value="1"/>
</dbReference>
<evidence type="ECO:0000313" key="7">
    <source>
        <dbReference type="Proteomes" id="UP001516400"/>
    </source>
</evidence>
<evidence type="ECO:0000256" key="1">
    <source>
        <dbReference type="ARBA" id="ARBA00007447"/>
    </source>
</evidence>
<feature type="active site" evidence="2">
    <location>
        <position position="301"/>
    </location>
</feature>
<feature type="chain" id="PRO_5044746022" description="Peptidase A1 domain-containing protein" evidence="4">
    <location>
        <begin position="23"/>
        <end position="415"/>
    </location>
</feature>
<name>A0ABD2P9R4_9CUCU</name>
<dbReference type="PANTHER" id="PTHR47966:SF51">
    <property type="entry name" value="BETA-SITE APP-CLEAVING ENZYME, ISOFORM A-RELATED"/>
    <property type="match status" value="1"/>
</dbReference>
<keyword evidence="4" id="KW-0732">Signal</keyword>
<organism evidence="6 7">
    <name type="scientific">Cryptolaemus montrouzieri</name>
    <dbReference type="NCBI Taxonomy" id="559131"/>
    <lineage>
        <taxon>Eukaryota</taxon>
        <taxon>Metazoa</taxon>
        <taxon>Ecdysozoa</taxon>
        <taxon>Arthropoda</taxon>
        <taxon>Hexapoda</taxon>
        <taxon>Insecta</taxon>
        <taxon>Pterygota</taxon>
        <taxon>Neoptera</taxon>
        <taxon>Endopterygota</taxon>
        <taxon>Coleoptera</taxon>
        <taxon>Polyphaga</taxon>
        <taxon>Cucujiformia</taxon>
        <taxon>Coccinelloidea</taxon>
        <taxon>Coccinellidae</taxon>
        <taxon>Scymninae</taxon>
        <taxon>Scymnini</taxon>
        <taxon>Cryptolaemus</taxon>
    </lineage>
</organism>
<reference evidence="6 7" key="1">
    <citation type="journal article" date="2021" name="BMC Biol.">
        <title>Horizontally acquired antibacterial genes associated with adaptive radiation of ladybird beetles.</title>
        <authorList>
            <person name="Li H.S."/>
            <person name="Tang X.F."/>
            <person name="Huang Y.H."/>
            <person name="Xu Z.Y."/>
            <person name="Chen M.L."/>
            <person name="Du X.Y."/>
            <person name="Qiu B.Y."/>
            <person name="Chen P.T."/>
            <person name="Zhang W."/>
            <person name="Slipinski A."/>
            <person name="Escalona H.E."/>
            <person name="Waterhouse R.M."/>
            <person name="Zwick A."/>
            <person name="Pang H."/>
        </authorList>
    </citation>
    <scope>NUCLEOTIDE SEQUENCE [LARGE SCALE GENOMIC DNA]</scope>
    <source>
        <strain evidence="6">SYSU2018</strain>
    </source>
</reference>
<dbReference type="PROSITE" id="PS51767">
    <property type="entry name" value="PEPTIDASE_A1"/>
    <property type="match status" value="1"/>
</dbReference>
<comment type="caution">
    <text evidence="6">The sequence shown here is derived from an EMBL/GenBank/DDBJ whole genome shotgun (WGS) entry which is preliminary data.</text>
</comment>
<evidence type="ECO:0000256" key="4">
    <source>
        <dbReference type="SAM" id="SignalP"/>
    </source>
</evidence>
<proteinExistence type="inferred from homology"/>
<dbReference type="InterPro" id="IPR001461">
    <property type="entry name" value="Aspartic_peptidase_A1"/>
</dbReference>
<dbReference type="AlphaFoldDB" id="A0ABD2P9R4"/>
<dbReference type="Pfam" id="PF00026">
    <property type="entry name" value="Asp"/>
    <property type="match status" value="1"/>
</dbReference>